<protein>
    <submittedName>
        <fullName evidence="1">Uncharacterized protein</fullName>
    </submittedName>
</protein>
<dbReference type="EMBL" id="JAANQT010001174">
    <property type="protein sequence ID" value="KAG1306249.1"/>
    <property type="molecule type" value="Genomic_DNA"/>
</dbReference>
<sequence>MEELSALSGKEEEEFIDPEELLQLQQGLKVPDFDLTNNTQKHQHNKQYEKIVALQQQYISGVINDTLMEDTH</sequence>
<evidence type="ECO:0000313" key="2">
    <source>
        <dbReference type="Proteomes" id="UP000716291"/>
    </source>
</evidence>
<comment type="caution">
    <text evidence="1">The sequence shown here is derived from an EMBL/GenBank/DDBJ whole genome shotgun (WGS) entry which is preliminary data.</text>
</comment>
<accession>A0A9P6X669</accession>
<evidence type="ECO:0000313" key="1">
    <source>
        <dbReference type="EMBL" id="KAG1306249.1"/>
    </source>
</evidence>
<dbReference type="AlphaFoldDB" id="A0A9P6X669"/>
<dbReference type="OrthoDB" id="10296045at2759"/>
<name>A0A9P6X669_RHIOR</name>
<gene>
    <name evidence="1" type="ORF">G6F64_007740</name>
</gene>
<dbReference type="Proteomes" id="UP000716291">
    <property type="component" value="Unassembled WGS sequence"/>
</dbReference>
<organism evidence="1 2">
    <name type="scientific">Rhizopus oryzae</name>
    <name type="common">Mucormycosis agent</name>
    <name type="synonym">Rhizopus arrhizus var. delemar</name>
    <dbReference type="NCBI Taxonomy" id="64495"/>
    <lineage>
        <taxon>Eukaryota</taxon>
        <taxon>Fungi</taxon>
        <taxon>Fungi incertae sedis</taxon>
        <taxon>Mucoromycota</taxon>
        <taxon>Mucoromycotina</taxon>
        <taxon>Mucoromycetes</taxon>
        <taxon>Mucorales</taxon>
        <taxon>Mucorineae</taxon>
        <taxon>Rhizopodaceae</taxon>
        <taxon>Rhizopus</taxon>
    </lineage>
</organism>
<reference evidence="1" key="1">
    <citation type="journal article" date="2020" name="Microb. Genom.">
        <title>Genetic diversity of clinical and environmental Mucorales isolates obtained from an investigation of mucormycosis cases among solid organ transplant recipients.</title>
        <authorList>
            <person name="Nguyen M.H."/>
            <person name="Kaul D."/>
            <person name="Muto C."/>
            <person name="Cheng S.J."/>
            <person name="Richter R.A."/>
            <person name="Bruno V.M."/>
            <person name="Liu G."/>
            <person name="Beyhan S."/>
            <person name="Sundermann A.J."/>
            <person name="Mounaud S."/>
            <person name="Pasculle A.W."/>
            <person name="Nierman W.C."/>
            <person name="Driscoll E."/>
            <person name="Cumbie R."/>
            <person name="Clancy C.J."/>
            <person name="Dupont C.L."/>
        </authorList>
    </citation>
    <scope>NUCLEOTIDE SEQUENCE</scope>
    <source>
        <strain evidence="1">GL11</strain>
    </source>
</reference>
<keyword evidence="2" id="KW-1185">Reference proteome</keyword>
<proteinExistence type="predicted"/>